<accession>A0A845FDK8</accession>
<dbReference type="AlphaFoldDB" id="A0A845FDK8"/>
<protein>
    <recommendedName>
        <fullName evidence="4">Type I restriction modification DNA specificity domain-containing protein</fullName>
    </recommendedName>
</protein>
<keyword evidence="2" id="KW-0680">Restriction system</keyword>
<dbReference type="Gene3D" id="3.90.220.20">
    <property type="entry name" value="DNA methylase specificity domains"/>
    <property type="match status" value="2"/>
</dbReference>
<dbReference type="PANTHER" id="PTHR30408:SF12">
    <property type="entry name" value="TYPE I RESTRICTION ENZYME MJAVIII SPECIFICITY SUBUNIT"/>
    <property type="match status" value="1"/>
</dbReference>
<proteinExistence type="inferred from homology"/>
<sequence length="406" mass="46719">MDNWSTYELGTVVDFASGSSFPTKYQNSLNEKFDFYKVSDMNDIRNQKYMETATNTVSEDIVKKLNCKVHPENTIILPKVGAALMTNKRRILTKPSVFDNNIMGLMAKKGLNNQYLFYFLQIIDLRKYAQIGAVPSINKSILSAIPIEVPNRYNEQQKIAEVLSSIDELIEKTEQIITQTEKVKKGLHQHLLRRGIGHKRFQSTSIGEIPTEWELVRLGDLFNNASIKKSSHLQVLTVTQNQGVIPRDDFNMNIKYNKNSLDTYKKVQKGNFIISLRSFQGGLEMSNYEGIVSPAYTVLEKKADIDEEFFKHFFKSFWFIEQLKSSTIGIRDGKQIAFNDFKLIKVGLPSLKEQVEIAKRLKTVEQKIRLENNKKEKLYSMKQGLMQQLFTGKIRVPVDDEEVMTT</sequence>
<dbReference type="GO" id="GO:0009307">
    <property type="term" value="P:DNA restriction-modification system"/>
    <property type="evidence" value="ECO:0007669"/>
    <property type="project" value="UniProtKB-KW"/>
</dbReference>
<reference evidence="5 6" key="1">
    <citation type="submission" date="2019-11" db="EMBL/GenBank/DDBJ databases">
        <title>Genome sequences of 17 halophilic strains isolated from different environments.</title>
        <authorList>
            <person name="Furrow R.E."/>
        </authorList>
    </citation>
    <scope>NUCLEOTIDE SEQUENCE [LARGE SCALE GENOMIC DNA]</scope>
    <source>
        <strain evidence="5 6">SL-4</strain>
    </source>
</reference>
<evidence type="ECO:0000259" key="4">
    <source>
        <dbReference type="Pfam" id="PF01420"/>
    </source>
</evidence>
<evidence type="ECO:0000256" key="3">
    <source>
        <dbReference type="ARBA" id="ARBA00023125"/>
    </source>
</evidence>
<name>A0A845FDK8_9BACI</name>
<dbReference type="SUPFAM" id="SSF116734">
    <property type="entry name" value="DNA methylase specificity domain"/>
    <property type="match status" value="2"/>
</dbReference>
<feature type="domain" description="Type I restriction modification DNA specificity" evidence="4">
    <location>
        <begin position="210"/>
        <end position="378"/>
    </location>
</feature>
<evidence type="ECO:0000313" key="5">
    <source>
        <dbReference type="EMBL" id="MYL71726.1"/>
    </source>
</evidence>
<evidence type="ECO:0000256" key="2">
    <source>
        <dbReference type="ARBA" id="ARBA00022747"/>
    </source>
</evidence>
<comment type="similarity">
    <text evidence="1">Belongs to the type-I restriction system S methylase family.</text>
</comment>
<dbReference type="InterPro" id="IPR052021">
    <property type="entry name" value="Type-I_RS_S_subunit"/>
</dbReference>
<evidence type="ECO:0000313" key="6">
    <source>
        <dbReference type="Proteomes" id="UP000450457"/>
    </source>
</evidence>
<evidence type="ECO:0000256" key="1">
    <source>
        <dbReference type="ARBA" id="ARBA00010923"/>
    </source>
</evidence>
<dbReference type="GO" id="GO:0003677">
    <property type="term" value="F:DNA binding"/>
    <property type="evidence" value="ECO:0007669"/>
    <property type="project" value="UniProtKB-KW"/>
</dbReference>
<dbReference type="PANTHER" id="PTHR30408">
    <property type="entry name" value="TYPE-1 RESTRICTION ENZYME ECOKI SPECIFICITY PROTEIN"/>
    <property type="match status" value="1"/>
</dbReference>
<organism evidence="5 6">
    <name type="scientific">Halobacillus litoralis</name>
    <dbReference type="NCBI Taxonomy" id="45668"/>
    <lineage>
        <taxon>Bacteria</taxon>
        <taxon>Bacillati</taxon>
        <taxon>Bacillota</taxon>
        <taxon>Bacilli</taxon>
        <taxon>Bacillales</taxon>
        <taxon>Bacillaceae</taxon>
        <taxon>Halobacillus</taxon>
    </lineage>
</organism>
<dbReference type="InterPro" id="IPR000055">
    <property type="entry name" value="Restrct_endonuc_typeI_TRD"/>
</dbReference>
<dbReference type="OrthoDB" id="9811611at2"/>
<dbReference type="RefSeq" id="WP_160914619.1">
    <property type="nucleotide sequence ID" value="NZ_WMFA01000004.1"/>
</dbReference>
<keyword evidence="3" id="KW-0238">DNA-binding</keyword>
<comment type="caution">
    <text evidence="5">The sequence shown here is derived from an EMBL/GenBank/DDBJ whole genome shotgun (WGS) entry which is preliminary data.</text>
</comment>
<dbReference type="Gene3D" id="1.10.287.1120">
    <property type="entry name" value="Bipartite methylase S protein"/>
    <property type="match status" value="1"/>
</dbReference>
<dbReference type="GeneID" id="78007870"/>
<feature type="domain" description="Type I restriction modification DNA specificity" evidence="4">
    <location>
        <begin position="1"/>
        <end position="179"/>
    </location>
</feature>
<gene>
    <name evidence="5" type="ORF">GLW00_12740</name>
</gene>
<dbReference type="InterPro" id="IPR044946">
    <property type="entry name" value="Restrct_endonuc_typeI_TRD_sf"/>
</dbReference>
<dbReference type="EMBL" id="WMFA01000004">
    <property type="protein sequence ID" value="MYL71726.1"/>
    <property type="molecule type" value="Genomic_DNA"/>
</dbReference>
<dbReference type="Pfam" id="PF01420">
    <property type="entry name" value="Methylase_S"/>
    <property type="match status" value="2"/>
</dbReference>
<dbReference type="Proteomes" id="UP000450457">
    <property type="component" value="Unassembled WGS sequence"/>
</dbReference>